<accession>A0A9K3D230</accession>
<reference evidence="2 3" key="1">
    <citation type="journal article" date="2018" name="PLoS ONE">
        <title>The draft genome of Kipferlia bialata reveals reductive genome evolution in fornicate parasites.</title>
        <authorList>
            <person name="Tanifuji G."/>
            <person name="Takabayashi S."/>
            <person name="Kume K."/>
            <person name="Takagi M."/>
            <person name="Nakayama T."/>
            <person name="Kamikawa R."/>
            <person name="Inagaki Y."/>
            <person name="Hashimoto T."/>
        </authorList>
    </citation>
    <scope>NUCLEOTIDE SEQUENCE [LARGE SCALE GENOMIC DNA]</scope>
    <source>
        <strain evidence="2">NY0173</strain>
    </source>
</reference>
<protein>
    <submittedName>
        <fullName evidence="2">Uncharacterized protein</fullName>
    </submittedName>
</protein>
<comment type="caution">
    <text evidence="2">The sequence shown here is derived from an EMBL/GenBank/DDBJ whole genome shotgun (WGS) entry which is preliminary data.</text>
</comment>
<gene>
    <name evidence="2" type="ORF">KIPB_009727</name>
</gene>
<feature type="compositionally biased region" description="Basic and acidic residues" evidence="1">
    <location>
        <begin position="365"/>
        <end position="379"/>
    </location>
</feature>
<evidence type="ECO:0000256" key="1">
    <source>
        <dbReference type="SAM" id="MobiDB-lite"/>
    </source>
</evidence>
<organism evidence="2 3">
    <name type="scientific">Kipferlia bialata</name>
    <dbReference type="NCBI Taxonomy" id="797122"/>
    <lineage>
        <taxon>Eukaryota</taxon>
        <taxon>Metamonada</taxon>
        <taxon>Carpediemonas-like organisms</taxon>
        <taxon>Kipferlia</taxon>
    </lineage>
</organism>
<feature type="compositionally biased region" description="Basic and acidic residues" evidence="1">
    <location>
        <begin position="320"/>
        <end position="339"/>
    </location>
</feature>
<feature type="compositionally biased region" description="Low complexity" evidence="1">
    <location>
        <begin position="194"/>
        <end position="207"/>
    </location>
</feature>
<sequence>EELSDMRESVLLSDAKTAHLREMVATLSGQYDTIASALAGVDPSTLPLASTLVPTSRALLRQAERERDARIREESERERKREEAKMKREREREREKAERERERQKKQAEREKERERAARTQTLKEREKEQGEREWERERKPSRTKESEREMERERERQRGTDRKVGVKRVRAEHSEMAPLACSTPMPTTVQDDTPTVAETETETETVVGREGEMVQRVVADTPQREVAAVGKRASQSTAYVPVSTAKPGATTTSVPSAPVSKESEGVKGRERAGEKGREGEKGGRDRNRRRSLQNVVLPESPSSITLVSAPVTRGRRERRGSGEAAKVKGRESGRERELTVPGKGKAAVVPSEKSGAKAAVKGVEMSRRGSATRDENGKLRPSGAVPRKGASQNPRAQNRRMRFAAM</sequence>
<feature type="compositionally biased region" description="Basic and acidic residues" evidence="1">
    <location>
        <begin position="62"/>
        <end position="176"/>
    </location>
</feature>
<dbReference type="AlphaFoldDB" id="A0A9K3D230"/>
<feature type="compositionally biased region" description="Basic residues" evidence="1">
    <location>
        <begin position="398"/>
        <end position="407"/>
    </location>
</feature>
<evidence type="ECO:0000313" key="2">
    <source>
        <dbReference type="EMBL" id="GIQ87648.1"/>
    </source>
</evidence>
<name>A0A9K3D230_9EUKA</name>
<proteinExistence type="predicted"/>
<dbReference type="Proteomes" id="UP000265618">
    <property type="component" value="Unassembled WGS sequence"/>
</dbReference>
<feature type="region of interest" description="Disordered" evidence="1">
    <location>
        <begin position="61"/>
        <end position="407"/>
    </location>
</feature>
<evidence type="ECO:0000313" key="3">
    <source>
        <dbReference type="Proteomes" id="UP000265618"/>
    </source>
</evidence>
<dbReference type="EMBL" id="BDIP01003391">
    <property type="protein sequence ID" value="GIQ87648.1"/>
    <property type="molecule type" value="Genomic_DNA"/>
</dbReference>
<keyword evidence="3" id="KW-1185">Reference proteome</keyword>
<feature type="non-terminal residue" evidence="2">
    <location>
        <position position="1"/>
    </location>
</feature>
<feature type="compositionally biased region" description="Basic and acidic residues" evidence="1">
    <location>
        <begin position="262"/>
        <end position="286"/>
    </location>
</feature>